<feature type="coiled-coil region" evidence="1">
    <location>
        <begin position="1"/>
        <end position="70"/>
    </location>
</feature>
<accession>A0A7S2D3H7</accession>
<evidence type="ECO:0000256" key="2">
    <source>
        <dbReference type="SAM" id="MobiDB-lite"/>
    </source>
</evidence>
<dbReference type="EMBL" id="HBGU01024797">
    <property type="protein sequence ID" value="CAD9442705.1"/>
    <property type="molecule type" value="Transcribed_RNA"/>
</dbReference>
<feature type="region of interest" description="Disordered" evidence="2">
    <location>
        <begin position="131"/>
        <end position="151"/>
    </location>
</feature>
<feature type="region of interest" description="Disordered" evidence="2">
    <location>
        <begin position="245"/>
        <end position="280"/>
    </location>
</feature>
<proteinExistence type="predicted"/>
<sequence>MAAAQREMAALQQMEAAMKKEEKEFTMKIDGLRAKLETCSRAHTAAEQRKARLEKERARIDKELSDTDAEITKQGALKQEITRSIVNMQNLRNEKDKGGGGESMPQAKVAAAPAQTGWGASFGGLASSWMGSAAPAAGSAPTKAAAPTPDLLGGLGPQAPVGVGAAASGAAPVDLLGGLSDFGTAAPPMASPPPPSAAPVDLLGGLGGFTSPAAPAPRPPGMPGGLPAPAAVGAPAFPGSADEFAGFDGFDAPPASMSAGVSVPPGGVKPPTDPFANLMM</sequence>
<gene>
    <name evidence="3" type="ORF">CBRE1094_LOCUS13471</name>
</gene>
<name>A0A7S2D3H7_9EUKA</name>
<feature type="region of interest" description="Disordered" evidence="2">
    <location>
        <begin position="92"/>
        <end position="112"/>
    </location>
</feature>
<keyword evidence="1" id="KW-0175">Coiled coil</keyword>
<evidence type="ECO:0000313" key="3">
    <source>
        <dbReference type="EMBL" id="CAD9442705.1"/>
    </source>
</evidence>
<dbReference type="AlphaFoldDB" id="A0A7S2D3H7"/>
<protein>
    <submittedName>
        <fullName evidence="3">Uncharacterized protein</fullName>
    </submittedName>
</protein>
<reference evidence="3" key="1">
    <citation type="submission" date="2021-01" db="EMBL/GenBank/DDBJ databases">
        <authorList>
            <person name="Corre E."/>
            <person name="Pelletier E."/>
            <person name="Niang G."/>
            <person name="Scheremetjew M."/>
            <person name="Finn R."/>
            <person name="Kale V."/>
            <person name="Holt S."/>
            <person name="Cochrane G."/>
            <person name="Meng A."/>
            <person name="Brown T."/>
            <person name="Cohen L."/>
        </authorList>
    </citation>
    <scope>NUCLEOTIDE SEQUENCE</scope>
    <source>
        <strain evidence="3">UTEX LB 985</strain>
    </source>
</reference>
<organism evidence="3">
    <name type="scientific">Haptolina brevifila</name>
    <dbReference type="NCBI Taxonomy" id="156173"/>
    <lineage>
        <taxon>Eukaryota</taxon>
        <taxon>Haptista</taxon>
        <taxon>Haptophyta</taxon>
        <taxon>Prymnesiophyceae</taxon>
        <taxon>Prymnesiales</taxon>
        <taxon>Prymnesiaceae</taxon>
        <taxon>Haptolina</taxon>
    </lineage>
</organism>
<evidence type="ECO:0000256" key="1">
    <source>
        <dbReference type="SAM" id="Coils"/>
    </source>
</evidence>